<keyword evidence="3 4" id="KW-0238">DNA-binding</keyword>
<dbReference type="InterPro" id="IPR050808">
    <property type="entry name" value="Phage_Integrase"/>
</dbReference>
<comment type="similarity">
    <text evidence="1">Belongs to the 'phage' integrase family.</text>
</comment>
<reference evidence="7" key="1">
    <citation type="submission" date="2016-10" db="EMBL/GenBank/DDBJ databases">
        <authorList>
            <person name="Varghese N."/>
            <person name="Submissions S."/>
        </authorList>
    </citation>
    <scope>NUCLEOTIDE SEQUENCE [LARGE SCALE GENOMIC DNA]</scope>
    <source>
        <strain evidence="7">BS3782</strain>
    </source>
</reference>
<dbReference type="SUPFAM" id="SSF56349">
    <property type="entry name" value="DNA breaking-rejoining enzymes"/>
    <property type="match status" value="1"/>
</dbReference>
<dbReference type="InterPro" id="IPR011010">
    <property type="entry name" value="DNA_brk_join_enz"/>
</dbReference>
<dbReference type="Gene3D" id="3.30.160.390">
    <property type="entry name" value="Integrase, DNA-binding domain"/>
    <property type="match status" value="1"/>
</dbReference>
<evidence type="ECO:0000313" key="7">
    <source>
        <dbReference type="Proteomes" id="UP000182814"/>
    </source>
</evidence>
<accession>A0A1H2A0Q4</accession>
<dbReference type="AlphaFoldDB" id="A0A1H2A0Q4"/>
<dbReference type="PROSITE" id="PS51900">
    <property type="entry name" value="CB"/>
    <property type="match status" value="1"/>
</dbReference>
<proteinExistence type="inferred from homology"/>
<dbReference type="Proteomes" id="UP000182814">
    <property type="component" value="Chromosome I"/>
</dbReference>
<dbReference type="InterPro" id="IPR025166">
    <property type="entry name" value="Integrase_DNA_bind_dom"/>
</dbReference>
<name>A0A1H2A0Q4_9PSED</name>
<dbReference type="GO" id="GO:0015074">
    <property type="term" value="P:DNA integration"/>
    <property type="evidence" value="ECO:0007669"/>
    <property type="project" value="UniProtKB-KW"/>
</dbReference>
<dbReference type="PANTHER" id="PTHR30629:SF2">
    <property type="entry name" value="PROPHAGE INTEGRASE INTS-RELATED"/>
    <property type="match status" value="1"/>
</dbReference>
<dbReference type="InterPro" id="IPR038488">
    <property type="entry name" value="Integrase_DNA-bd_sf"/>
</dbReference>
<evidence type="ECO:0000256" key="1">
    <source>
        <dbReference type="ARBA" id="ARBA00008857"/>
    </source>
</evidence>
<dbReference type="PANTHER" id="PTHR30629">
    <property type="entry name" value="PROPHAGE INTEGRASE"/>
    <property type="match status" value="1"/>
</dbReference>
<organism evidence="6 7">
    <name type="scientific">Pseudomonas lini</name>
    <dbReference type="NCBI Taxonomy" id="163011"/>
    <lineage>
        <taxon>Bacteria</taxon>
        <taxon>Pseudomonadati</taxon>
        <taxon>Pseudomonadota</taxon>
        <taxon>Gammaproteobacteria</taxon>
        <taxon>Pseudomonadales</taxon>
        <taxon>Pseudomonadaceae</taxon>
        <taxon>Pseudomonas</taxon>
    </lineage>
</organism>
<dbReference type="InterPro" id="IPR053876">
    <property type="entry name" value="Phage_int_M"/>
</dbReference>
<dbReference type="InterPro" id="IPR044068">
    <property type="entry name" value="CB"/>
</dbReference>
<protein>
    <submittedName>
        <fullName evidence="6">Phage integrase, N-terminal SAM-like domain</fullName>
    </submittedName>
</protein>
<dbReference type="GO" id="GO:0003677">
    <property type="term" value="F:DNA binding"/>
    <property type="evidence" value="ECO:0007669"/>
    <property type="project" value="UniProtKB-UniRule"/>
</dbReference>
<sequence length="254" mass="28422">MPSRSLTEPGKHADGEVPGLYLEVRASSKVVKSPSKSWRLKYRLHGKENRFSIGAYPDIGLKEARDIARGACRDVANHIAPLKAKTAKTAKIETQLLNEERTFGYVAEHWLAFKSAELVTKSIAGFRGALNNHILPAIGKKPVSEIKLEHITTIITELRRQRTIAMARRVRPIIRAILGFAEGRGWVERNVAVSNIEELKIRHVVTSNPAIERPADLGRFLLRLDDCSNGSVATAMRLLVMLSIDMINRSRRTF</sequence>
<dbReference type="EMBL" id="LT629746">
    <property type="protein sequence ID" value="SDT39595.1"/>
    <property type="molecule type" value="Genomic_DNA"/>
</dbReference>
<feature type="domain" description="Core-binding (CB)" evidence="5">
    <location>
        <begin position="101"/>
        <end position="182"/>
    </location>
</feature>
<dbReference type="Pfam" id="PF13356">
    <property type="entry name" value="Arm-DNA-bind_3"/>
    <property type="match status" value="1"/>
</dbReference>
<gene>
    <name evidence="6" type="ORF">SAMN04490191_4256</name>
</gene>
<evidence type="ECO:0000256" key="3">
    <source>
        <dbReference type="ARBA" id="ARBA00023125"/>
    </source>
</evidence>
<dbReference type="InterPro" id="IPR010998">
    <property type="entry name" value="Integrase_recombinase_N"/>
</dbReference>
<evidence type="ECO:0000256" key="2">
    <source>
        <dbReference type="ARBA" id="ARBA00022908"/>
    </source>
</evidence>
<evidence type="ECO:0000313" key="6">
    <source>
        <dbReference type="EMBL" id="SDT39595.1"/>
    </source>
</evidence>
<evidence type="ECO:0000259" key="5">
    <source>
        <dbReference type="PROSITE" id="PS51900"/>
    </source>
</evidence>
<keyword evidence="7" id="KW-1185">Reference proteome</keyword>
<dbReference type="Gene3D" id="1.10.150.130">
    <property type="match status" value="1"/>
</dbReference>
<keyword evidence="2" id="KW-0229">DNA integration</keyword>
<evidence type="ECO:0000256" key="4">
    <source>
        <dbReference type="PROSITE-ProRule" id="PRU01248"/>
    </source>
</evidence>
<dbReference type="Pfam" id="PF22022">
    <property type="entry name" value="Phage_int_M"/>
    <property type="match status" value="1"/>
</dbReference>